<dbReference type="EMBL" id="JNBY01000041">
    <property type="protein sequence ID" value="KDN87295.1"/>
    <property type="molecule type" value="Genomic_DNA"/>
</dbReference>
<comment type="caution">
    <text evidence="4">The sequence shown here is derived from an EMBL/GenBank/DDBJ whole genome shotgun (WGS) entry which is preliminary data.</text>
</comment>
<dbReference type="Proteomes" id="UP000027178">
    <property type="component" value="Unassembled WGS sequence"/>
</dbReference>
<feature type="transmembrane region" description="Helical" evidence="2">
    <location>
        <begin position="171"/>
        <end position="191"/>
    </location>
</feature>
<dbReference type="AlphaFoldDB" id="A0A066ZAY5"/>
<evidence type="ECO:0000256" key="1">
    <source>
        <dbReference type="SAM" id="MobiDB-lite"/>
    </source>
</evidence>
<dbReference type="PATRIC" id="fig|1348663.4.peg.874"/>
<reference evidence="4 5" key="1">
    <citation type="submission" date="2014-05" db="EMBL/GenBank/DDBJ databases">
        <title>Draft Genome Sequence of Kitasatospora cheerisanensis KCTC 2395.</title>
        <authorList>
            <person name="Nam D.H."/>
        </authorList>
    </citation>
    <scope>NUCLEOTIDE SEQUENCE [LARGE SCALE GENOMIC DNA]</scope>
    <source>
        <strain evidence="4 5">KCTC 2395</strain>
    </source>
</reference>
<dbReference type="HOGENOM" id="CLU_1370623_0_0_11"/>
<gene>
    <name evidence="4" type="ORF">KCH_09220</name>
</gene>
<evidence type="ECO:0000313" key="4">
    <source>
        <dbReference type="EMBL" id="KDN87295.1"/>
    </source>
</evidence>
<feature type="region of interest" description="Disordered" evidence="1">
    <location>
        <begin position="95"/>
        <end position="162"/>
    </location>
</feature>
<keyword evidence="2" id="KW-1133">Transmembrane helix</keyword>
<name>A0A066ZAY5_9ACTN</name>
<keyword evidence="2" id="KW-0472">Membrane</keyword>
<organism evidence="4 5">
    <name type="scientific">Kitasatospora cheerisanensis KCTC 2395</name>
    <dbReference type="NCBI Taxonomy" id="1348663"/>
    <lineage>
        <taxon>Bacteria</taxon>
        <taxon>Bacillati</taxon>
        <taxon>Actinomycetota</taxon>
        <taxon>Actinomycetes</taxon>
        <taxon>Kitasatosporales</taxon>
        <taxon>Streptomycetaceae</taxon>
        <taxon>Kitasatospora</taxon>
    </lineage>
</organism>
<feature type="compositionally biased region" description="Low complexity" evidence="1">
    <location>
        <begin position="126"/>
        <end position="140"/>
    </location>
</feature>
<protein>
    <recommendedName>
        <fullName evidence="3">DUF11 domain-containing protein</fullName>
    </recommendedName>
</protein>
<proteinExistence type="predicted"/>
<dbReference type="eggNOG" id="COG1361">
    <property type="taxonomic scope" value="Bacteria"/>
</dbReference>
<accession>A0A066ZAY5</accession>
<evidence type="ECO:0000256" key="2">
    <source>
        <dbReference type="SAM" id="Phobius"/>
    </source>
</evidence>
<keyword evidence="2" id="KW-0812">Transmembrane</keyword>
<keyword evidence="5" id="KW-1185">Reference proteome</keyword>
<evidence type="ECO:0000313" key="5">
    <source>
        <dbReference type="Proteomes" id="UP000027178"/>
    </source>
</evidence>
<dbReference type="InterPro" id="IPR001434">
    <property type="entry name" value="OmcB-like_DUF11"/>
</dbReference>
<sequence>MKAGDKVTYDLSVAQQGPDDAMGAGITGDLSQLLDDAAYNGDVTATHGTAEVKDGKLTWTGDLIVGASVTVRFSVTVTGNGDGRLHSAVTINDPGRRGSCRAESSCETDLTVQTAITPTPTPTPTATPTATATPGPTPTATGGGRAPGGNPGPAAPAPQGSGFLASTGGDVLAPAAIGLALLVAGGLTVALTRRRGRRA</sequence>
<evidence type="ECO:0000259" key="3">
    <source>
        <dbReference type="Pfam" id="PF01345"/>
    </source>
</evidence>
<feature type="domain" description="DUF11" evidence="3">
    <location>
        <begin position="2"/>
        <end position="92"/>
    </location>
</feature>
<feature type="compositionally biased region" description="Gly residues" evidence="1">
    <location>
        <begin position="141"/>
        <end position="151"/>
    </location>
</feature>
<dbReference type="Pfam" id="PF01345">
    <property type="entry name" value="DUF11"/>
    <property type="match status" value="1"/>
</dbReference>